<name>A0A158HMZ6_CABSO</name>
<dbReference type="OrthoDB" id="9000450at2"/>
<organism evidence="1 2">
    <name type="scientific">Caballeronia sordidicola</name>
    <name type="common">Burkholderia sordidicola</name>
    <dbReference type="NCBI Taxonomy" id="196367"/>
    <lineage>
        <taxon>Bacteria</taxon>
        <taxon>Pseudomonadati</taxon>
        <taxon>Pseudomonadota</taxon>
        <taxon>Betaproteobacteria</taxon>
        <taxon>Burkholderiales</taxon>
        <taxon>Burkholderiaceae</taxon>
        <taxon>Caballeronia</taxon>
    </lineage>
</organism>
<dbReference type="EMBL" id="FCOC02000018">
    <property type="protein sequence ID" value="SAL45040.1"/>
    <property type="molecule type" value="Genomic_DNA"/>
</dbReference>
<evidence type="ECO:0000313" key="2">
    <source>
        <dbReference type="Proteomes" id="UP000054893"/>
    </source>
</evidence>
<gene>
    <name evidence="1" type="ORF">AWB64_04776</name>
</gene>
<sequence length="159" mass="17867">MHPSSRLAGRSESFDEQALEHLDGAEFMILTALRAWLRPRCQVQLAVMDWKEILHKAGLKEDGIEHFDLVMRTLTTVTTRPLDTRCRCATELAGDEAGLLQAIALLQQGQGSQAIKLLGEQFPAPAVSGLLKLIRWFAIDLLDVGLHIRIRERAINYMH</sequence>
<dbReference type="AlphaFoldDB" id="A0A158HMZ6"/>
<proteinExistence type="predicted"/>
<reference evidence="1 2" key="1">
    <citation type="submission" date="2016-01" db="EMBL/GenBank/DDBJ databases">
        <authorList>
            <person name="Oliw E.H."/>
        </authorList>
    </citation>
    <scope>NUCLEOTIDE SEQUENCE [LARGE SCALE GENOMIC DNA]</scope>
    <source>
        <strain evidence="1">LMG 22029</strain>
    </source>
</reference>
<accession>A0A158HMZ6</accession>
<dbReference type="RefSeq" id="WP_060857850.1">
    <property type="nucleotide sequence ID" value="NZ_FCOC02000018.1"/>
</dbReference>
<protein>
    <submittedName>
        <fullName evidence="1">Uncharacterized protein</fullName>
    </submittedName>
</protein>
<dbReference type="Proteomes" id="UP000054893">
    <property type="component" value="Unassembled WGS sequence"/>
</dbReference>
<evidence type="ECO:0000313" key="1">
    <source>
        <dbReference type="EMBL" id="SAL45040.1"/>
    </source>
</evidence>